<dbReference type="AlphaFoldDB" id="A0A4R6P3F3"/>
<protein>
    <submittedName>
        <fullName evidence="1">Uncharacterized protein</fullName>
    </submittedName>
</protein>
<comment type="caution">
    <text evidence="1">The sequence shown here is derived from an EMBL/GenBank/DDBJ whole genome shotgun (WGS) entry which is preliminary data.</text>
</comment>
<accession>A0A4R6P3F3</accession>
<sequence length="122" mass="13449">MLTETQVRNLLGIPDDNRVTFETDWDGSAFVDTECYEGDCRHGDGVTASVHIDWTRPGYDADTDAPNSLTLVEEAYCMAHAKAALAEILDDTAPFAHEPEVFVKVVVNGWYLRYAPIQAVAA</sequence>
<evidence type="ECO:0000313" key="2">
    <source>
        <dbReference type="Proteomes" id="UP000295087"/>
    </source>
</evidence>
<reference evidence="1 2" key="1">
    <citation type="submission" date="2019-03" db="EMBL/GenBank/DDBJ databases">
        <title>Genomic Encyclopedia of Type Strains, Phase IV (KMG-IV): sequencing the most valuable type-strain genomes for metagenomic binning, comparative biology and taxonomic classification.</title>
        <authorList>
            <person name="Goeker M."/>
        </authorList>
    </citation>
    <scope>NUCLEOTIDE SEQUENCE [LARGE SCALE GENOMIC DNA]</scope>
    <source>
        <strain evidence="1 2">DSM 44496</strain>
    </source>
</reference>
<dbReference type="EMBL" id="SNXK01000012">
    <property type="protein sequence ID" value="TDP29831.1"/>
    <property type="molecule type" value="Genomic_DNA"/>
</dbReference>
<organism evidence="1 2">
    <name type="scientific">Nocardia ignorata</name>
    <dbReference type="NCBI Taxonomy" id="145285"/>
    <lineage>
        <taxon>Bacteria</taxon>
        <taxon>Bacillati</taxon>
        <taxon>Actinomycetota</taxon>
        <taxon>Actinomycetes</taxon>
        <taxon>Mycobacteriales</taxon>
        <taxon>Nocardiaceae</taxon>
        <taxon>Nocardia</taxon>
    </lineage>
</organism>
<gene>
    <name evidence="1" type="ORF">DFR75_11299</name>
</gene>
<evidence type="ECO:0000313" key="1">
    <source>
        <dbReference type="EMBL" id="TDP29831.1"/>
    </source>
</evidence>
<name>A0A4R6P3F3_NOCIG</name>
<dbReference type="RefSeq" id="WP_067496808.1">
    <property type="nucleotide sequence ID" value="NZ_SNXK01000012.1"/>
</dbReference>
<proteinExistence type="predicted"/>
<keyword evidence="2" id="KW-1185">Reference proteome</keyword>
<dbReference type="Proteomes" id="UP000295087">
    <property type="component" value="Unassembled WGS sequence"/>
</dbReference>